<organism evidence="1 2">
    <name type="scientific">Favolaschia claudopus</name>
    <dbReference type="NCBI Taxonomy" id="2862362"/>
    <lineage>
        <taxon>Eukaryota</taxon>
        <taxon>Fungi</taxon>
        <taxon>Dikarya</taxon>
        <taxon>Basidiomycota</taxon>
        <taxon>Agaricomycotina</taxon>
        <taxon>Agaricomycetes</taxon>
        <taxon>Agaricomycetidae</taxon>
        <taxon>Agaricales</taxon>
        <taxon>Marasmiineae</taxon>
        <taxon>Mycenaceae</taxon>
        <taxon>Favolaschia</taxon>
    </lineage>
</organism>
<keyword evidence="2" id="KW-1185">Reference proteome</keyword>
<evidence type="ECO:0000313" key="2">
    <source>
        <dbReference type="Proteomes" id="UP001362999"/>
    </source>
</evidence>
<protein>
    <submittedName>
        <fullName evidence="1">Uncharacterized protein</fullName>
    </submittedName>
</protein>
<name>A0AAW0DJJ5_9AGAR</name>
<dbReference type="EMBL" id="JAWWNJ010000007">
    <property type="protein sequence ID" value="KAK7051707.1"/>
    <property type="molecule type" value="Genomic_DNA"/>
</dbReference>
<gene>
    <name evidence="1" type="ORF">R3P38DRAFT_1628552</name>
</gene>
<accession>A0AAW0DJJ5</accession>
<dbReference type="Proteomes" id="UP001362999">
    <property type="component" value="Unassembled WGS sequence"/>
</dbReference>
<dbReference type="AlphaFoldDB" id="A0AAW0DJJ5"/>
<comment type="caution">
    <text evidence="1">The sequence shown here is derived from an EMBL/GenBank/DDBJ whole genome shotgun (WGS) entry which is preliminary data.</text>
</comment>
<sequence length="233" mass="26178">MPSPDADVCYGSQCAITYPLRLRVLAVLQHHCYLYLWRISFALSCRASFPLYDDKGVDGSTSLRTPYAKKLPSRDVTSLSRSPFSSPAFVVSRRRTFSSREYRRVQRTGCGDSYTRPFTLAVLLSPIASPLSFPFSSTALVLVFLHPLDRPVVHPRRPCRSSLMPEEDSPDDVADTCGQAEATRSVIPAVAQWRLRAEITRRVRWPYDLGLDPDGQFEAARMTPFAVDVAGWM</sequence>
<proteinExistence type="predicted"/>
<reference evidence="1 2" key="1">
    <citation type="journal article" date="2024" name="J Genomics">
        <title>Draft genome sequencing and assembly of Favolaschia claudopus CIRM-BRFM 2984 isolated from oak limbs.</title>
        <authorList>
            <person name="Navarro D."/>
            <person name="Drula E."/>
            <person name="Chaduli D."/>
            <person name="Cazenave R."/>
            <person name="Ahrendt S."/>
            <person name="Wang J."/>
            <person name="Lipzen A."/>
            <person name="Daum C."/>
            <person name="Barry K."/>
            <person name="Grigoriev I.V."/>
            <person name="Favel A."/>
            <person name="Rosso M.N."/>
            <person name="Martin F."/>
        </authorList>
    </citation>
    <scope>NUCLEOTIDE SEQUENCE [LARGE SCALE GENOMIC DNA]</scope>
    <source>
        <strain evidence="1 2">CIRM-BRFM 2984</strain>
    </source>
</reference>
<evidence type="ECO:0000313" key="1">
    <source>
        <dbReference type="EMBL" id="KAK7051707.1"/>
    </source>
</evidence>